<dbReference type="RefSeq" id="XP_016753100.1">
    <property type="nucleotide sequence ID" value="XM_016897611.2"/>
</dbReference>
<organism evidence="2 3">
    <name type="scientific">Gossypium hirsutum</name>
    <name type="common">Upland cotton</name>
    <name type="synonym">Gossypium mexicanum</name>
    <dbReference type="NCBI Taxonomy" id="3635"/>
    <lineage>
        <taxon>Eukaryota</taxon>
        <taxon>Viridiplantae</taxon>
        <taxon>Streptophyta</taxon>
        <taxon>Embryophyta</taxon>
        <taxon>Tracheophyta</taxon>
        <taxon>Spermatophyta</taxon>
        <taxon>Magnoliopsida</taxon>
        <taxon>eudicotyledons</taxon>
        <taxon>Gunneridae</taxon>
        <taxon>Pentapetalae</taxon>
        <taxon>rosids</taxon>
        <taxon>malvids</taxon>
        <taxon>Malvales</taxon>
        <taxon>Malvaceae</taxon>
        <taxon>Malvoideae</taxon>
        <taxon>Gossypium</taxon>
    </lineage>
</organism>
<dbReference type="KEGG" id="ghi:107961495"/>
<reference evidence="3" key="2">
    <citation type="submission" date="2025-08" db="UniProtKB">
        <authorList>
            <consortium name="RefSeq"/>
        </authorList>
    </citation>
    <scope>IDENTIFICATION</scope>
</reference>
<proteinExistence type="predicted"/>
<name>A0A1U8PPJ0_GOSHI</name>
<sequence>MRALPLFSAWSSPRIHQRQTHLLPVTVQGSGIKEARCVPRSESTEKGSPMAETEGRFLPRSQKYGEGQLACGATYGGTQRPWECMAAEGCGAKVETLGFPVGVLILGLVFLG</sequence>
<dbReference type="PaxDb" id="3635-A0A1U8PPJ0"/>
<keyword evidence="2" id="KW-1185">Reference proteome</keyword>
<evidence type="ECO:0000313" key="2">
    <source>
        <dbReference type="Proteomes" id="UP000818029"/>
    </source>
</evidence>
<feature type="region of interest" description="Disordered" evidence="1">
    <location>
        <begin position="38"/>
        <end position="58"/>
    </location>
</feature>
<gene>
    <name evidence="3" type="primary">LOC107961495</name>
</gene>
<reference evidence="2" key="1">
    <citation type="journal article" date="2020" name="Nat. Genet.">
        <title>Genomic diversifications of five Gossypium allopolyploid species and their impact on cotton improvement.</title>
        <authorList>
            <person name="Chen Z.J."/>
            <person name="Sreedasyam A."/>
            <person name="Ando A."/>
            <person name="Song Q."/>
            <person name="De Santiago L.M."/>
            <person name="Hulse-Kemp A.M."/>
            <person name="Ding M."/>
            <person name="Ye W."/>
            <person name="Kirkbride R.C."/>
            <person name="Jenkins J."/>
            <person name="Plott C."/>
            <person name="Lovell J."/>
            <person name="Lin Y.M."/>
            <person name="Vaughn R."/>
            <person name="Liu B."/>
            <person name="Simpson S."/>
            <person name="Scheffler B.E."/>
            <person name="Wen L."/>
            <person name="Saski C.A."/>
            <person name="Grover C.E."/>
            <person name="Hu G."/>
            <person name="Conover J.L."/>
            <person name="Carlson J.W."/>
            <person name="Shu S."/>
            <person name="Boston L.B."/>
            <person name="Williams M."/>
            <person name="Peterson D.G."/>
            <person name="McGee K."/>
            <person name="Jones D.C."/>
            <person name="Wendel J.F."/>
            <person name="Stelly D.M."/>
            <person name="Grimwood J."/>
            <person name="Schmutz J."/>
        </authorList>
    </citation>
    <scope>NUCLEOTIDE SEQUENCE [LARGE SCALE GENOMIC DNA]</scope>
    <source>
        <strain evidence="2">cv. TM-1</strain>
    </source>
</reference>
<dbReference type="AlphaFoldDB" id="A0A1U8PPJ0"/>
<evidence type="ECO:0000256" key="1">
    <source>
        <dbReference type="SAM" id="MobiDB-lite"/>
    </source>
</evidence>
<evidence type="ECO:0000313" key="3">
    <source>
        <dbReference type="RefSeq" id="XP_016753100.1"/>
    </source>
</evidence>
<accession>A0A1U8PPJ0</accession>
<dbReference type="GeneID" id="107961495"/>
<dbReference type="Proteomes" id="UP000818029">
    <property type="component" value="Chromosome A07"/>
</dbReference>
<protein>
    <submittedName>
        <fullName evidence="3">Uncharacterized protein isoform X1</fullName>
    </submittedName>
</protein>